<organism evidence="2 3">
    <name type="scientific">Sclerotinia sclerotiorum (strain ATCC 18683 / 1980 / Ss-1)</name>
    <name type="common">White mold</name>
    <name type="synonym">Whetzelinia sclerotiorum</name>
    <dbReference type="NCBI Taxonomy" id="665079"/>
    <lineage>
        <taxon>Eukaryota</taxon>
        <taxon>Fungi</taxon>
        <taxon>Dikarya</taxon>
        <taxon>Ascomycota</taxon>
        <taxon>Pezizomycotina</taxon>
        <taxon>Leotiomycetes</taxon>
        <taxon>Helotiales</taxon>
        <taxon>Sclerotiniaceae</taxon>
        <taxon>Sclerotinia</taxon>
    </lineage>
</organism>
<dbReference type="InParanoid" id="A7F3X2"/>
<protein>
    <submittedName>
        <fullName evidence="2">Uncharacterized protein</fullName>
    </submittedName>
</protein>
<dbReference type="KEGG" id="ssl:SS1G_11968"/>
<dbReference type="GeneID" id="5482852"/>
<gene>
    <name evidence="2" type="ORF">SS1G_11968</name>
</gene>
<feature type="compositionally biased region" description="Basic and acidic residues" evidence="1">
    <location>
        <begin position="11"/>
        <end position="43"/>
    </location>
</feature>
<feature type="region of interest" description="Disordered" evidence="1">
    <location>
        <begin position="1"/>
        <end position="43"/>
    </location>
</feature>
<sequence>MCTCLGPRVVGGREKKETREKREANEKYTRAEMSKGDGVMLKD</sequence>
<proteinExistence type="predicted"/>
<evidence type="ECO:0000313" key="3">
    <source>
        <dbReference type="Proteomes" id="UP000001312"/>
    </source>
</evidence>
<reference evidence="3" key="1">
    <citation type="journal article" date="2011" name="PLoS Genet.">
        <title>Genomic analysis of the necrotrophic fungal pathogens Sclerotinia sclerotiorum and Botrytis cinerea.</title>
        <authorList>
            <person name="Amselem J."/>
            <person name="Cuomo C.A."/>
            <person name="van Kan J.A."/>
            <person name="Viaud M."/>
            <person name="Benito E.P."/>
            <person name="Couloux A."/>
            <person name="Coutinho P.M."/>
            <person name="de Vries R.P."/>
            <person name="Dyer P.S."/>
            <person name="Fillinger S."/>
            <person name="Fournier E."/>
            <person name="Gout L."/>
            <person name="Hahn M."/>
            <person name="Kohn L."/>
            <person name="Lapalu N."/>
            <person name="Plummer K.M."/>
            <person name="Pradier J.M."/>
            <person name="Quevillon E."/>
            <person name="Sharon A."/>
            <person name="Simon A."/>
            <person name="ten Have A."/>
            <person name="Tudzynski B."/>
            <person name="Tudzynski P."/>
            <person name="Wincker P."/>
            <person name="Andrew M."/>
            <person name="Anthouard V."/>
            <person name="Beever R.E."/>
            <person name="Beffa R."/>
            <person name="Benoit I."/>
            <person name="Bouzid O."/>
            <person name="Brault B."/>
            <person name="Chen Z."/>
            <person name="Choquer M."/>
            <person name="Collemare J."/>
            <person name="Cotton P."/>
            <person name="Danchin E.G."/>
            <person name="Da Silva C."/>
            <person name="Gautier A."/>
            <person name="Giraud C."/>
            <person name="Giraud T."/>
            <person name="Gonzalez C."/>
            <person name="Grossetete S."/>
            <person name="Guldener U."/>
            <person name="Henrissat B."/>
            <person name="Howlett B.J."/>
            <person name="Kodira C."/>
            <person name="Kretschmer M."/>
            <person name="Lappartient A."/>
            <person name="Leroch M."/>
            <person name="Levis C."/>
            <person name="Mauceli E."/>
            <person name="Neuveglise C."/>
            <person name="Oeser B."/>
            <person name="Pearson M."/>
            <person name="Poulain J."/>
            <person name="Poussereau N."/>
            <person name="Quesneville H."/>
            <person name="Rascle C."/>
            <person name="Schumacher J."/>
            <person name="Segurens B."/>
            <person name="Sexton A."/>
            <person name="Silva E."/>
            <person name="Sirven C."/>
            <person name="Soanes D.M."/>
            <person name="Talbot N.J."/>
            <person name="Templeton M."/>
            <person name="Yandava C."/>
            <person name="Yarden O."/>
            <person name="Zeng Q."/>
            <person name="Rollins J.A."/>
            <person name="Lebrun M.H."/>
            <person name="Dickman M."/>
        </authorList>
    </citation>
    <scope>NUCLEOTIDE SEQUENCE [LARGE SCALE GENOMIC DNA]</scope>
    <source>
        <strain evidence="3">ATCC 18683 / 1980 / Ss-1</strain>
    </source>
</reference>
<dbReference type="EMBL" id="CH476640">
    <property type="protein sequence ID" value="EDN97443.1"/>
    <property type="molecule type" value="Genomic_DNA"/>
</dbReference>
<evidence type="ECO:0000313" key="2">
    <source>
        <dbReference type="EMBL" id="EDN97443.1"/>
    </source>
</evidence>
<dbReference type="Proteomes" id="UP000001312">
    <property type="component" value="Unassembled WGS sequence"/>
</dbReference>
<keyword evidence="3" id="KW-1185">Reference proteome</keyword>
<accession>A7F3X2</accession>
<dbReference type="AlphaFoldDB" id="A7F3X2"/>
<name>A7F3X2_SCLS1</name>
<evidence type="ECO:0000256" key="1">
    <source>
        <dbReference type="SAM" id="MobiDB-lite"/>
    </source>
</evidence>
<dbReference type="RefSeq" id="XP_001586939.1">
    <property type="nucleotide sequence ID" value="XM_001586889.1"/>
</dbReference>